<accession>U2ZWN1</accession>
<dbReference type="InterPro" id="IPR010583">
    <property type="entry name" value="MipA"/>
</dbReference>
<evidence type="ECO:0000313" key="3">
    <source>
        <dbReference type="Proteomes" id="UP000016570"/>
    </source>
</evidence>
<sequence length="440" mass="50612">MKFQRTSWRTFPWLVGLCSVPVSALAKDSPEQDWGIAAMYRMATVPYDTRDGDQSVSTFVPMMFFQNEHLFIDGIEAGLFLFNEPEQEWRISALTRLRFVDIPASLQNANQGDAVDFGAQLRYRMDEQWSFDTEIMSDDEFRFHGNLRLSAQFESGDWDINPALTVRVKDADFNSTYYAFSEYTNERIGPGVDANIGFDARYHVASNLYLLGAASVTVLDSEAYRSRAVEERTQGELFVGFGFFRDKTKAPKSVLSNKRYLRLAHGWGTPSNIGEIFSFNREKDPYNNQLTSVFYGHPLADELFGLPLDIYLTPGLVHHWSSAVQSSSTEYVAAIKAYYTFEWPTTWRFGFAEGLSYIDNITYIEQSEMERKGYTANHLLNYLDFSFDVNVGELFNNRELKKLWFGYSLHHRSAIFEKASQFGRIKGGSNYNTVYLQYDF</sequence>
<keyword evidence="3" id="KW-1185">Reference proteome</keyword>
<proteinExistence type="predicted"/>
<evidence type="ECO:0008006" key="4">
    <source>
        <dbReference type="Google" id="ProtNLM"/>
    </source>
</evidence>
<comment type="caution">
    <text evidence="2">The sequence shown here is derived from an EMBL/GenBank/DDBJ whole genome shotgun (WGS) entry which is preliminary data.</text>
</comment>
<dbReference type="AlphaFoldDB" id="U2ZWN1"/>
<dbReference type="Proteomes" id="UP000016570">
    <property type="component" value="Unassembled WGS sequence"/>
</dbReference>
<name>U2ZWN1_VIBPR</name>
<keyword evidence="1" id="KW-0732">Signal</keyword>
<reference evidence="2 3" key="1">
    <citation type="submission" date="2013-09" db="EMBL/GenBank/DDBJ databases">
        <title>Whole genome shotgun sequence of Vibrio proteolyticus NBRC 13287.</title>
        <authorList>
            <person name="Isaki S."/>
            <person name="Hosoyama A."/>
            <person name="Numata M."/>
            <person name="Hashimoto M."/>
            <person name="Hosoyama Y."/>
            <person name="Tsuchikane K."/>
            <person name="Noguchi M."/>
            <person name="Hirakata S."/>
            <person name="Ichikawa N."/>
            <person name="Ohji S."/>
            <person name="Yamazoe A."/>
            <person name="Fujita N."/>
        </authorList>
    </citation>
    <scope>NUCLEOTIDE SEQUENCE [LARGE SCALE GENOMIC DNA]</scope>
    <source>
        <strain evidence="2 3">NBRC 13287</strain>
    </source>
</reference>
<dbReference type="eggNOG" id="COG3713">
    <property type="taxonomic scope" value="Bacteria"/>
</dbReference>
<feature type="chain" id="PRO_5004637462" description="MltA-interacting MipA family protein" evidence="1">
    <location>
        <begin position="27"/>
        <end position="440"/>
    </location>
</feature>
<organism evidence="2 3">
    <name type="scientific">Vibrio proteolyticus NBRC 13287</name>
    <dbReference type="NCBI Taxonomy" id="1219065"/>
    <lineage>
        <taxon>Bacteria</taxon>
        <taxon>Pseudomonadati</taxon>
        <taxon>Pseudomonadota</taxon>
        <taxon>Gammaproteobacteria</taxon>
        <taxon>Vibrionales</taxon>
        <taxon>Vibrionaceae</taxon>
        <taxon>Vibrio</taxon>
    </lineage>
</organism>
<evidence type="ECO:0000313" key="2">
    <source>
        <dbReference type="EMBL" id="GAD65517.1"/>
    </source>
</evidence>
<protein>
    <recommendedName>
        <fullName evidence="4">MltA-interacting MipA family protein</fullName>
    </recommendedName>
</protein>
<dbReference type="RefSeq" id="WP_021703509.1">
    <property type="nucleotide sequence ID" value="NZ_BATJ01000001.1"/>
</dbReference>
<evidence type="ECO:0000256" key="1">
    <source>
        <dbReference type="SAM" id="SignalP"/>
    </source>
</evidence>
<dbReference type="STRING" id="1219065.VPR01S_01_02900"/>
<gene>
    <name evidence="2" type="ORF">VPR01S_01_02900</name>
</gene>
<dbReference type="Pfam" id="PF06629">
    <property type="entry name" value="MipA"/>
    <property type="match status" value="1"/>
</dbReference>
<dbReference type="EMBL" id="BATJ01000001">
    <property type="protein sequence ID" value="GAD65517.1"/>
    <property type="molecule type" value="Genomic_DNA"/>
</dbReference>
<feature type="signal peptide" evidence="1">
    <location>
        <begin position="1"/>
        <end position="26"/>
    </location>
</feature>